<accession>A0A9X2R8N2</accession>
<dbReference type="SUPFAM" id="SSF54427">
    <property type="entry name" value="NTF2-like"/>
    <property type="match status" value="1"/>
</dbReference>
<name>A0A9X2R8N2_9FLAO</name>
<sequence length="124" mass="14164">MKNREKLMTKINKAFAEGDAEFISNSVTDDIKWVIVGEKTISGKTEFEASLDRMKLGGPLEIIVKNVINEKEKCVVEGIVEMKLEPAKAKKYAFCDIYIFPDEVSNKFRELRTYVSPIRDKLSI</sequence>
<organism evidence="1 2">
    <name type="scientific">Christiangramia oceanisediminis</name>
    <dbReference type="NCBI Taxonomy" id="2920386"/>
    <lineage>
        <taxon>Bacteria</taxon>
        <taxon>Pseudomonadati</taxon>
        <taxon>Bacteroidota</taxon>
        <taxon>Flavobacteriia</taxon>
        <taxon>Flavobacteriales</taxon>
        <taxon>Flavobacteriaceae</taxon>
        <taxon>Christiangramia</taxon>
    </lineage>
</organism>
<reference evidence="1" key="1">
    <citation type="submission" date="2022-07" db="EMBL/GenBank/DDBJ databases">
        <title>Gramela sediminis sp. nov., isolated from deep-sea sediment of the Indian Ocean.</title>
        <authorList>
            <person name="Shi H."/>
        </authorList>
    </citation>
    <scope>NUCLEOTIDE SEQUENCE</scope>
    <source>
        <strain evidence="1">GC03-9</strain>
    </source>
</reference>
<dbReference type="InterPro" id="IPR032710">
    <property type="entry name" value="NTF2-like_dom_sf"/>
</dbReference>
<proteinExistence type="predicted"/>
<gene>
    <name evidence="1" type="ORF">MKO06_10760</name>
</gene>
<evidence type="ECO:0000313" key="1">
    <source>
        <dbReference type="EMBL" id="MCP9200393.1"/>
    </source>
</evidence>
<dbReference type="Gene3D" id="3.10.450.50">
    <property type="match status" value="1"/>
</dbReference>
<keyword evidence="2" id="KW-1185">Reference proteome</keyword>
<dbReference type="Proteomes" id="UP001155280">
    <property type="component" value="Unassembled WGS sequence"/>
</dbReference>
<dbReference type="EMBL" id="JANCNS010000002">
    <property type="protein sequence ID" value="MCP9200393.1"/>
    <property type="molecule type" value="Genomic_DNA"/>
</dbReference>
<comment type="caution">
    <text evidence="1">The sequence shown here is derived from an EMBL/GenBank/DDBJ whole genome shotgun (WGS) entry which is preliminary data.</text>
</comment>
<protein>
    <submittedName>
        <fullName evidence="1">Nuclear transport factor 2 family protein</fullName>
    </submittedName>
</protein>
<dbReference type="RefSeq" id="WP_241551182.1">
    <property type="nucleotide sequence ID" value="NZ_JANCNS010000002.1"/>
</dbReference>
<dbReference type="AlphaFoldDB" id="A0A9X2R8N2"/>
<evidence type="ECO:0000313" key="2">
    <source>
        <dbReference type="Proteomes" id="UP001155280"/>
    </source>
</evidence>